<reference evidence="5" key="2">
    <citation type="submission" date="2020-09" db="EMBL/GenBank/DDBJ databases">
        <authorList>
            <person name="Sun Q."/>
            <person name="Kim S."/>
        </authorList>
    </citation>
    <scope>NUCLEOTIDE SEQUENCE</scope>
    <source>
        <strain evidence="5">KCTC 42249</strain>
    </source>
</reference>
<reference evidence="5" key="1">
    <citation type="journal article" date="2014" name="Int. J. Syst. Evol. Microbiol.">
        <title>Complete genome sequence of Corynebacterium casei LMG S-19264T (=DSM 44701T), isolated from a smear-ripened cheese.</title>
        <authorList>
            <consortium name="US DOE Joint Genome Institute (JGI-PGF)"/>
            <person name="Walter F."/>
            <person name="Albersmeier A."/>
            <person name="Kalinowski J."/>
            <person name="Ruckert C."/>
        </authorList>
    </citation>
    <scope>NUCLEOTIDE SEQUENCE</scope>
    <source>
        <strain evidence="5">KCTC 42249</strain>
    </source>
</reference>
<feature type="chain" id="PRO_5035266805" evidence="4">
    <location>
        <begin position="22"/>
        <end position="413"/>
    </location>
</feature>
<feature type="signal peptide" evidence="4">
    <location>
        <begin position="1"/>
        <end position="21"/>
    </location>
</feature>
<dbReference type="GO" id="GO:0042597">
    <property type="term" value="C:periplasmic space"/>
    <property type="evidence" value="ECO:0007669"/>
    <property type="project" value="UniProtKB-SubCell"/>
</dbReference>
<evidence type="ECO:0000256" key="1">
    <source>
        <dbReference type="ARBA" id="ARBA00004418"/>
    </source>
</evidence>
<comment type="similarity">
    <text evidence="2">Belongs to the bacterial solute-binding protein 1 family.</text>
</comment>
<proteinExistence type="inferred from homology"/>
<dbReference type="Proteomes" id="UP000630142">
    <property type="component" value="Unassembled WGS sequence"/>
</dbReference>
<keyword evidence="4" id="KW-0732">Signal</keyword>
<keyword evidence="6" id="KW-1185">Reference proteome</keyword>
<comment type="subcellular location">
    <subcellularLocation>
        <location evidence="1">Periplasm</location>
    </subcellularLocation>
</comment>
<keyword evidence="3" id="KW-0574">Periplasm</keyword>
<dbReference type="InterPro" id="IPR050490">
    <property type="entry name" value="Bact_solute-bd_prot1"/>
</dbReference>
<dbReference type="PANTHER" id="PTHR43649">
    <property type="entry name" value="ARABINOSE-BINDING PROTEIN-RELATED"/>
    <property type="match status" value="1"/>
</dbReference>
<evidence type="ECO:0000313" key="5">
    <source>
        <dbReference type="EMBL" id="GHD21770.1"/>
    </source>
</evidence>
<dbReference type="PANTHER" id="PTHR43649:SF12">
    <property type="entry name" value="DIACETYLCHITOBIOSE BINDING PROTEIN DASA"/>
    <property type="match status" value="1"/>
</dbReference>
<name>A0A8J3DUI8_9HYPH</name>
<protein>
    <submittedName>
        <fullName evidence="5">Sugar ABC transporter substrate-binding protein</fullName>
    </submittedName>
</protein>
<dbReference type="RefSeq" id="WP_189506567.1">
    <property type="nucleotide sequence ID" value="NZ_BMZQ01000004.1"/>
</dbReference>
<dbReference type="Gene3D" id="3.40.190.10">
    <property type="entry name" value="Periplasmic binding protein-like II"/>
    <property type="match status" value="1"/>
</dbReference>
<dbReference type="Pfam" id="PF13416">
    <property type="entry name" value="SBP_bac_8"/>
    <property type="match status" value="1"/>
</dbReference>
<dbReference type="CDD" id="cd13585">
    <property type="entry name" value="PBP2_TMBP_like"/>
    <property type="match status" value="1"/>
</dbReference>
<gene>
    <name evidence="5" type="ORF">GCM10016234_35410</name>
</gene>
<dbReference type="SUPFAM" id="SSF53850">
    <property type="entry name" value="Periplasmic binding protein-like II"/>
    <property type="match status" value="1"/>
</dbReference>
<evidence type="ECO:0000256" key="3">
    <source>
        <dbReference type="ARBA" id="ARBA00022764"/>
    </source>
</evidence>
<evidence type="ECO:0000256" key="4">
    <source>
        <dbReference type="SAM" id="SignalP"/>
    </source>
</evidence>
<dbReference type="InterPro" id="IPR006059">
    <property type="entry name" value="SBP"/>
</dbReference>
<sequence>MKGIFTLTASAMVLMAAQASAQDLRVAVYTSSEPHLKLLNQLADGFKASHPGVNVRFETIPVADYTQKLSFQVAGGKAPDVAWMMEDAAPAFIEANILMDLTPVLQAFPNYDLADFTDPAMALWRKGDQVYGVPFSTSPFLIYYNKAMFDKAGLEDPKQLAEKGEWNMTKFQEVSKQLVAANPGKYAFEFKDGEGYASRMTHALLPPIRAYGGDLWENGQCGLESPGAVKAVQQIHDMVFKDKTIVPPGTQGDYFSGDSAMTVNQISRASKMKEAGFDWGVAPLPTGPNGEEGPVIGQAGFVVFEASPNKELAAELVAQMTDKEGVAALAQFFPPARRSVLTSDAFLNKNQYLSPEMMGFVAAGIEKGRVVAAHERVPQILAAMKPRVDALWRPDADVAKSLQGVCAAIQPLL</sequence>
<dbReference type="AlphaFoldDB" id="A0A8J3DUI8"/>
<comment type="caution">
    <text evidence="5">The sequence shown here is derived from an EMBL/GenBank/DDBJ whole genome shotgun (WGS) entry which is preliminary data.</text>
</comment>
<accession>A0A8J3DUI8</accession>
<evidence type="ECO:0000313" key="6">
    <source>
        <dbReference type="Proteomes" id="UP000630142"/>
    </source>
</evidence>
<dbReference type="EMBL" id="BMZQ01000004">
    <property type="protein sequence ID" value="GHD21770.1"/>
    <property type="molecule type" value="Genomic_DNA"/>
</dbReference>
<evidence type="ECO:0000256" key="2">
    <source>
        <dbReference type="ARBA" id="ARBA00008520"/>
    </source>
</evidence>
<organism evidence="5 6">
    <name type="scientific">Tianweitania populi</name>
    <dbReference type="NCBI Taxonomy" id="1607949"/>
    <lineage>
        <taxon>Bacteria</taxon>
        <taxon>Pseudomonadati</taxon>
        <taxon>Pseudomonadota</taxon>
        <taxon>Alphaproteobacteria</taxon>
        <taxon>Hyphomicrobiales</taxon>
        <taxon>Phyllobacteriaceae</taxon>
        <taxon>Tianweitania</taxon>
    </lineage>
</organism>